<evidence type="ECO:0000256" key="1">
    <source>
        <dbReference type="SAM" id="SignalP"/>
    </source>
</evidence>
<dbReference type="Proteomes" id="UP000887566">
    <property type="component" value="Unplaced"/>
</dbReference>
<evidence type="ECO:0000313" key="3">
    <source>
        <dbReference type="WBParaSite" id="PSAMB.scaffold3636size17491.g22106.t1"/>
    </source>
</evidence>
<dbReference type="AlphaFoldDB" id="A0A914W9Y4"/>
<dbReference type="PANTHER" id="PTHR34150">
    <property type="entry name" value="PROTEIN CBG08832-RELATED"/>
    <property type="match status" value="1"/>
</dbReference>
<keyword evidence="2" id="KW-1185">Reference proteome</keyword>
<accession>A0A914W9Y4</accession>
<feature type="chain" id="PRO_5038103176" evidence="1">
    <location>
        <begin position="18"/>
        <end position="173"/>
    </location>
</feature>
<organism evidence="2 3">
    <name type="scientific">Plectus sambesii</name>
    <dbReference type="NCBI Taxonomy" id="2011161"/>
    <lineage>
        <taxon>Eukaryota</taxon>
        <taxon>Metazoa</taxon>
        <taxon>Ecdysozoa</taxon>
        <taxon>Nematoda</taxon>
        <taxon>Chromadorea</taxon>
        <taxon>Plectida</taxon>
        <taxon>Plectina</taxon>
        <taxon>Plectoidea</taxon>
        <taxon>Plectidae</taxon>
        <taxon>Plectus</taxon>
    </lineage>
</organism>
<reference evidence="3" key="1">
    <citation type="submission" date="2022-11" db="UniProtKB">
        <authorList>
            <consortium name="WormBaseParasite"/>
        </authorList>
    </citation>
    <scope>IDENTIFICATION</scope>
</reference>
<protein>
    <submittedName>
        <fullName evidence="3">CC domain-containing protein</fullName>
    </submittedName>
</protein>
<name>A0A914W9Y4_9BILA</name>
<proteinExistence type="predicted"/>
<dbReference type="WBParaSite" id="PSAMB.scaffold3636size17491.g22106.t1">
    <property type="protein sequence ID" value="PSAMB.scaffold3636size17491.g22106.t1"/>
    <property type="gene ID" value="PSAMB.scaffold3636size17491.g22106"/>
</dbReference>
<keyword evidence="1" id="KW-0732">Signal</keyword>
<feature type="signal peptide" evidence="1">
    <location>
        <begin position="1"/>
        <end position="17"/>
    </location>
</feature>
<evidence type="ECO:0000313" key="2">
    <source>
        <dbReference type="Proteomes" id="UP000887566"/>
    </source>
</evidence>
<sequence>MQLFLAVIAVAVVLCEAQVSNPCPGVGSRYIGFSLSGYCPPGTTNVKNFCCTLPTTETCPGGETPLGPCVGGDCVLGYACNTASNQCCPSTTTPTPACLNPIGPCVEGKCSVGYVCDTASNRCCQSTTEVGTTKPTPKPSTSCPAGTTFTGPSISGLCPPSNTFVNNICCATA</sequence>